<dbReference type="InterPro" id="IPR001296">
    <property type="entry name" value="Glyco_trans_1"/>
</dbReference>
<dbReference type="EMBL" id="MNUJ01000047">
    <property type="protein sequence ID" value="OIN89164.1"/>
    <property type="molecule type" value="Genomic_DNA"/>
</dbReference>
<evidence type="ECO:0008006" key="6">
    <source>
        <dbReference type="Google" id="ProtNLM"/>
    </source>
</evidence>
<evidence type="ECO:0000259" key="3">
    <source>
        <dbReference type="Pfam" id="PF13439"/>
    </source>
</evidence>
<dbReference type="PANTHER" id="PTHR46401:SF2">
    <property type="entry name" value="GLYCOSYLTRANSFERASE WBBK-RELATED"/>
    <property type="match status" value="1"/>
</dbReference>
<reference evidence="4 5" key="1">
    <citation type="journal article" date="2016" name="Environ. Microbiol.">
        <title>Genomic resolution of a cold subsurface aquifer community provides metabolic insights for novel microbes adapted to high CO concentrations.</title>
        <authorList>
            <person name="Probst A.J."/>
            <person name="Castelle C.J."/>
            <person name="Singh A."/>
            <person name="Brown C.T."/>
            <person name="Anantharaman K."/>
            <person name="Sharon I."/>
            <person name="Hug L.A."/>
            <person name="Burstein D."/>
            <person name="Emerson J.B."/>
            <person name="Thomas B.C."/>
            <person name="Banfield J.F."/>
        </authorList>
    </citation>
    <scope>NUCLEOTIDE SEQUENCE [LARGE SCALE GENOMIC DNA]</scope>
    <source>
        <strain evidence="4">CG1_02_42_45</strain>
    </source>
</reference>
<evidence type="ECO:0000256" key="1">
    <source>
        <dbReference type="ARBA" id="ARBA00022679"/>
    </source>
</evidence>
<evidence type="ECO:0000313" key="5">
    <source>
        <dbReference type="Proteomes" id="UP000182753"/>
    </source>
</evidence>
<accession>A0A1J4RS88</accession>
<gene>
    <name evidence="4" type="ORF">AUJ40_02270</name>
</gene>
<dbReference type="InterPro" id="IPR028098">
    <property type="entry name" value="Glyco_trans_4-like_N"/>
</dbReference>
<dbReference type="Proteomes" id="UP000182753">
    <property type="component" value="Unassembled WGS sequence"/>
</dbReference>
<dbReference type="GO" id="GO:0016757">
    <property type="term" value="F:glycosyltransferase activity"/>
    <property type="evidence" value="ECO:0007669"/>
    <property type="project" value="InterPro"/>
</dbReference>
<feature type="domain" description="Glycosyl transferase family 1" evidence="2">
    <location>
        <begin position="200"/>
        <end position="363"/>
    </location>
</feature>
<evidence type="ECO:0000259" key="2">
    <source>
        <dbReference type="Pfam" id="PF00534"/>
    </source>
</evidence>
<dbReference type="PANTHER" id="PTHR46401">
    <property type="entry name" value="GLYCOSYLTRANSFERASE WBBK-RELATED"/>
    <property type="match status" value="1"/>
</dbReference>
<proteinExistence type="predicted"/>
<organism evidence="4 5">
    <name type="scientific">Candidatus Berkelbacteria bacterium CG1_02_42_45</name>
    <dbReference type="NCBI Taxonomy" id="1805036"/>
    <lineage>
        <taxon>Bacteria</taxon>
        <taxon>Candidatus Berkelbacteria</taxon>
    </lineage>
</organism>
<dbReference type="CDD" id="cd03809">
    <property type="entry name" value="GT4_MtfB-like"/>
    <property type="match status" value="1"/>
</dbReference>
<name>A0A1J4RS88_9BACT</name>
<evidence type="ECO:0000313" key="4">
    <source>
        <dbReference type="EMBL" id="OIN89164.1"/>
    </source>
</evidence>
<dbReference type="Pfam" id="PF13439">
    <property type="entry name" value="Glyco_transf_4"/>
    <property type="match status" value="1"/>
</dbReference>
<dbReference type="AlphaFoldDB" id="A0A1J4RS88"/>
<dbReference type="Pfam" id="PF00534">
    <property type="entry name" value="Glycos_transf_1"/>
    <property type="match status" value="1"/>
</dbReference>
<comment type="caution">
    <text evidence="4">The sequence shown here is derived from an EMBL/GenBank/DDBJ whole genome shotgun (WGS) entry which is preliminary data.</text>
</comment>
<keyword evidence="1" id="KW-0808">Transferase</keyword>
<sequence length="390" mass="44450">MARILIDGRFIGVGESIGRYTLGVLHHLLEIDKDNHYSLLVRPAGVKQTKAHGLWSQENPKIEVLDVPHYSLEEQTKLLIWLNKKPYDLVYFTQFNHPVMYRRPYIITIHDLTTFGYFHYQNPLKVAMFKKVMKSAVFDSKKIISVSQTTKDELLDHYKVDKKKIEVIYPGIDANYLRIAKMNVADQKKLGNKFKKEYGIEGEYLLYIGMWKKHKNLKRLLQAFQKVKSLEDLQLVLVGKIDQRELEVIAEIEKINGHSIDKAKSLDPVFASGFVAEELLPAAYAGALAYITPSLNEGFGLPPLEAMSCGTPVIAANISATPEVLGDAPLYFDPYKPDDMAEKITAVVSDLKLRLEMQKKGFERIKLYSWQETAKKTSEVIKEVLSNKSN</sequence>
<dbReference type="Gene3D" id="3.40.50.2000">
    <property type="entry name" value="Glycogen Phosphorylase B"/>
    <property type="match status" value="2"/>
</dbReference>
<dbReference type="SUPFAM" id="SSF53756">
    <property type="entry name" value="UDP-Glycosyltransferase/glycogen phosphorylase"/>
    <property type="match status" value="1"/>
</dbReference>
<feature type="domain" description="Glycosyltransferase subfamily 4-like N-terminal" evidence="3">
    <location>
        <begin position="68"/>
        <end position="175"/>
    </location>
</feature>
<protein>
    <recommendedName>
        <fullName evidence="6">Glycosyl transferase family 1 domain-containing protein</fullName>
    </recommendedName>
</protein>
<dbReference type="GO" id="GO:0009103">
    <property type="term" value="P:lipopolysaccharide biosynthetic process"/>
    <property type="evidence" value="ECO:0007669"/>
    <property type="project" value="TreeGrafter"/>
</dbReference>